<evidence type="ECO:0000313" key="1">
    <source>
        <dbReference type="EMBL" id="SCE85375.1"/>
    </source>
</evidence>
<sequence>MKDRILTPIKRATKSIQVRRRRGDSLITKAKATRPGRLFQ</sequence>
<organism evidence="1 2">
    <name type="scientific">Micromonospora chaiyaphumensis</name>
    <dbReference type="NCBI Taxonomy" id="307119"/>
    <lineage>
        <taxon>Bacteria</taxon>
        <taxon>Bacillati</taxon>
        <taxon>Actinomycetota</taxon>
        <taxon>Actinomycetes</taxon>
        <taxon>Micromonosporales</taxon>
        <taxon>Micromonosporaceae</taxon>
        <taxon>Micromonospora</taxon>
    </lineage>
</organism>
<gene>
    <name evidence="1" type="ORF">GA0070214_102558</name>
</gene>
<reference evidence="2" key="1">
    <citation type="submission" date="2016-06" db="EMBL/GenBank/DDBJ databases">
        <authorList>
            <person name="Varghese N."/>
            <person name="Submissions Spin"/>
        </authorList>
    </citation>
    <scope>NUCLEOTIDE SEQUENCE [LARGE SCALE GENOMIC DNA]</scope>
    <source>
        <strain evidence="2">DSM 45246</strain>
    </source>
</reference>
<dbReference type="AlphaFoldDB" id="A0A1C4VNJ5"/>
<keyword evidence="2" id="KW-1185">Reference proteome</keyword>
<dbReference type="Proteomes" id="UP000199629">
    <property type="component" value="Unassembled WGS sequence"/>
</dbReference>
<evidence type="ECO:0000313" key="2">
    <source>
        <dbReference type="Proteomes" id="UP000199629"/>
    </source>
</evidence>
<name>A0A1C4VNJ5_9ACTN</name>
<accession>A0A1C4VNJ5</accession>
<protein>
    <submittedName>
        <fullName evidence="1">Uncharacterized protein</fullName>
    </submittedName>
</protein>
<proteinExistence type="predicted"/>
<dbReference type="EMBL" id="FMCS01000002">
    <property type="protein sequence ID" value="SCE85375.1"/>
    <property type="molecule type" value="Genomic_DNA"/>
</dbReference>